<feature type="transmembrane region" description="Helical" evidence="1">
    <location>
        <begin position="44"/>
        <end position="65"/>
    </location>
</feature>
<keyword evidence="3" id="KW-1185">Reference proteome</keyword>
<evidence type="ECO:0000313" key="3">
    <source>
        <dbReference type="Proteomes" id="UP000769157"/>
    </source>
</evidence>
<name>A0A9P8TBA2_9ASCO</name>
<accession>A0A9P8TBA2</accession>
<organism evidence="2 3">
    <name type="scientific">Ogataea philodendri</name>
    <dbReference type="NCBI Taxonomy" id="1378263"/>
    <lineage>
        <taxon>Eukaryota</taxon>
        <taxon>Fungi</taxon>
        <taxon>Dikarya</taxon>
        <taxon>Ascomycota</taxon>
        <taxon>Saccharomycotina</taxon>
        <taxon>Pichiomycetes</taxon>
        <taxon>Pichiales</taxon>
        <taxon>Pichiaceae</taxon>
        <taxon>Ogataea</taxon>
    </lineage>
</organism>
<gene>
    <name evidence="2" type="ORF">OGAPHI_000117</name>
</gene>
<keyword evidence="1" id="KW-0472">Membrane</keyword>
<sequence>MVCNGVVPDLLFHVTLNLTSVFTFSLADAPKLDGLVIVGELKSVGAGCLFSIMSAIIFLLGDELLDGLKFKIRDLILKPSALATLTL</sequence>
<keyword evidence="1" id="KW-1133">Transmembrane helix</keyword>
<proteinExistence type="predicted"/>
<dbReference type="AlphaFoldDB" id="A0A9P8TBA2"/>
<dbReference type="EMBL" id="JAEUBE010000042">
    <property type="protein sequence ID" value="KAH3671931.1"/>
    <property type="molecule type" value="Genomic_DNA"/>
</dbReference>
<dbReference type="GeneID" id="70232085"/>
<dbReference type="Proteomes" id="UP000769157">
    <property type="component" value="Unassembled WGS sequence"/>
</dbReference>
<evidence type="ECO:0000313" key="2">
    <source>
        <dbReference type="EMBL" id="KAH3671931.1"/>
    </source>
</evidence>
<keyword evidence="1" id="KW-0812">Transmembrane</keyword>
<comment type="caution">
    <text evidence="2">The sequence shown here is derived from an EMBL/GenBank/DDBJ whole genome shotgun (WGS) entry which is preliminary data.</text>
</comment>
<reference evidence="2" key="1">
    <citation type="journal article" date="2021" name="Open Biol.">
        <title>Shared evolutionary footprints suggest mitochondrial oxidative damage underlies multiple complex I losses in fungi.</title>
        <authorList>
            <person name="Schikora-Tamarit M.A."/>
            <person name="Marcet-Houben M."/>
            <person name="Nosek J."/>
            <person name="Gabaldon T."/>
        </authorList>
    </citation>
    <scope>NUCLEOTIDE SEQUENCE</scope>
    <source>
        <strain evidence="2">CBS6075</strain>
    </source>
</reference>
<evidence type="ECO:0000256" key="1">
    <source>
        <dbReference type="SAM" id="Phobius"/>
    </source>
</evidence>
<reference evidence="2" key="2">
    <citation type="submission" date="2021-01" db="EMBL/GenBank/DDBJ databases">
        <authorList>
            <person name="Schikora-Tamarit M.A."/>
        </authorList>
    </citation>
    <scope>NUCLEOTIDE SEQUENCE</scope>
    <source>
        <strain evidence="2">CBS6075</strain>
    </source>
</reference>
<protein>
    <submittedName>
        <fullName evidence="2">Uncharacterized protein</fullName>
    </submittedName>
</protein>
<dbReference type="RefSeq" id="XP_046065046.1">
    <property type="nucleotide sequence ID" value="XM_046201922.1"/>
</dbReference>